<dbReference type="Pfam" id="PF00226">
    <property type="entry name" value="DnaJ"/>
    <property type="match status" value="1"/>
</dbReference>
<dbReference type="Gene3D" id="1.10.287.110">
    <property type="entry name" value="DnaJ domain"/>
    <property type="match status" value="1"/>
</dbReference>
<dbReference type="Proteomes" id="UP000077755">
    <property type="component" value="Chromosome 6"/>
</dbReference>
<accession>A0A164X2Q1</accession>
<dbReference type="EMBL" id="CP093348">
    <property type="protein sequence ID" value="WOH07022.1"/>
    <property type="molecule type" value="Genomic_DNA"/>
</dbReference>
<feature type="compositionally biased region" description="Basic and acidic residues" evidence="1">
    <location>
        <begin position="92"/>
        <end position="107"/>
    </location>
</feature>
<dbReference type="InterPro" id="IPR036869">
    <property type="entry name" value="J_dom_sf"/>
</dbReference>
<dbReference type="CDD" id="cd06257">
    <property type="entry name" value="DnaJ"/>
    <property type="match status" value="1"/>
</dbReference>
<dbReference type="PRINTS" id="PR00625">
    <property type="entry name" value="JDOMAIN"/>
</dbReference>
<dbReference type="PROSITE" id="PS50076">
    <property type="entry name" value="DNAJ_2"/>
    <property type="match status" value="1"/>
</dbReference>
<sequence>MDAFMDHYEVLGLPSGEEGAKLSEQEIKKAYRSRAKQLHPDKRPDDPNAHPNFLALHASYEFLMDKKSRQKFHQDEKKREENKRKLQQQNPYKRDRNTDVDERERAGRAARYKASAACKEEELIRRRNEEVIAALRRDAAASKVRAVDVAGSGLNGEGEKEAASSQCPCGHCRGNWPDREFSGSSLGGGDGGFEARLNSFLTKVRRV</sequence>
<organism evidence="2 3">
    <name type="scientific">Daucus carota subsp. sativus</name>
    <name type="common">Carrot</name>
    <dbReference type="NCBI Taxonomy" id="79200"/>
    <lineage>
        <taxon>Eukaryota</taxon>
        <taxon>Viridiplantae</taxon>
        <taxon>Streptophyta</taxon>
        <taxon>Embryophyta</taxon>
        <taxon>Tracheophyta</taxon>
        <taxon>Spermatophyta</taxon>
        <taxon>Magnoliopsida</taxon>
        <taxon>eudicotyledons</taxon>
        <taxon>Gunneridae</taxon>
        <taxon>Pentapetalae</taxon>
        <taxon>asterids</taxon>
        <taxon>campanulids</taxon>
        <taxon>Apiales</taxon>
        <taxon>Apiaceae</taxon>
        <taxon>Apioideae</taxon>
        <taxon>Scandiceae</taxon>
        <taxon>Daucinae</taxon>
        <taxon>Daucus</taxon>
        <taxon>Daucus sect. Daucus</taxon>
    </lineage>
</organism>
<feature type="compositionally biased region" description="Basic and acidic residues" evidence="1">
    <location>
        <begin position="18"/>
        <end position="29"/>
    </location>
</feature>
<evidence type="ECO:0000313" key="3">
    <source>
        <dbReference type="Proteomes" id="UP000077755"/>
    </source>
</evidence>
<evidence type="ECO:0000256" key="1">
    <source>
        <dbReference type="SAM" id="MobiDB-lite"/>
    </source>
</evidence>
<protein>
    <submittedName>
        <fullName evidence="2">Uncharacterized protein</fullName>
    </submittedName>
</protein>
<dbReference type="PANTHER" id="PTHR45098:SF1">
    <property type="entry name" value="DNAJ DOMAIN CONTAINING PROTEIN, EXPRESSED"/>
    <property type="match status" value="1"/>
</dbReference>
<gene>
    <name evidence="2" type="ORF">DCAR_0626451</name>
</gene>
<dbReference type="AlphaFoldDB" id="A0A164X2Q1"/>
<name>A0A164X2Q1_DAUCS</name>
<reference evidence="2" key="1">
    <citation type="journal article" date="2016" name="Nat. Genet.">
        <title>A high-quality carrot genome assembly provides new insights into carotenoid accumulation and asterid genome evolution.</title>
        <authorList>
            <person name="Iorizzo M."/>
            <person name="Ellison S."/>
            <person name="Senalik D."/>
            <person name="Zeng P."/>
            <person name="Satapoomin P."/>
            <person name="Huang J."/>
            <person name="Bowman M."/>
            <person name="Iovene M."/>
            <person name="Sanseverino W."/>
            <person name="Cavagnaro P."/>
            <person name="Yildiz M."/>
            <person name="Macko-Podgorni A."/>
            <person name="Moranska E."/>
            <person name="Grzebelus E."/>
            <person name="Grzebelus D."/>
            <person name="Ashrafi H."/>
            <person name="Zheng Z."/>
            <person name="Cheng S."/>
            <person name="Spooner D."/>
            <person name="Van Deynze A."/>
            <person name="Simon P."/>
        </authorList>
    </citation>
    <scope>NUCLEOTIDE SEQUENCE</scope>
    <source>
        <tissue evidence="2">Leaf</tissue>
    </source>
</reference>
<dbReference type="Gramene" id="KZM92615">
    <property type="protein sequence ID" value="KZM92615"/>
    <property type="gene ID" value="DCAR_020020"/>
</dbReference>
<reference evidence="2" key="2">
    <citation type="submission" date="2022-03" db="EMBL/GenBank/DDBJ databases">
        <title>Draft title - Genomic analysis of global carrot germplasm unveils the trajectory of domestication and the origin of high carotenoid orange carrot.</title>
        <authorList>
            <person name="Iorizzo M."/>
            <person name="Ellison S."/>
            <person name="Senalik D."/>
            <person name="Macko-Podgorni A."/>
            <person name="Grzebelus D."/>
            <person name="Bostan H."/>
            <person name="Rolling W."/>
            <person name="Curaba J."/>
            <person name="Simon P."/>
        </authorList>
    </citation>
    <scope>NUCLEOTIDE SEQUENCE</scope>
    <source>
        <tissue evidence="2">Leaf</tissue>
    </source>
</reference>
<feature type="region of interest" description="Disordered" evidence="1">
    <location>
        <begin position="15"/>
        <end position="52"/>
    </location>
</feature>
<keyword evidence="3" id="KW-1185">Reference proteome</keyword>
<dbReference type="SMART" id="SM00271">
    <property type="entry name" value="DnaJ"/>
    <property type="match status" value="1"/>
</dbReference>
<feature type="region of interest" description="Disordered" evidence="1">
    <location>
        <begin position="65"/>
        <end position="108"/>
    </location>
</feature>
<dbReference type="OMA" id="MDHYTIL"/>
<dbReference type="SUPFAM" id="SSF46565">
    <property type="entry name" value="Chaperone J-domain"/>
    <property type="match status" value="1"/>
</dbReference>
<dbReference type="InterPro" id="IPR001623">
    <property type="entry name" value="DnaJ_domain"/>
</dbReference>
<feature type="compositionally biased region" description="Basic and acidic residues" evidence="1">
    <location>
        <begin position="38"/>
        <end position="48"/>
    </location>
</feature>
<dbReference type="PANTHER" id="PTHR45098">
    <property type="entry name" value="DNAJ DOMAIN CONTAINING PROTEIN, EXPRESSED"/>
    <property type="match status" value="1"/>
</dbReference>
<proteinExistence type="predicted"/>
<evidence type="ECO:0000313" key="2">
    <source>
        <dbReference type="EMBL" id="WOH07022.1"/>
    </source>
</evidence>
<feature type="compositionally biased region" description="Basic and acidic residues" evidence="1">
    <location>
        <begin position="65"/>
        <end position="84"/>
    </location>
</feature>